<reference evidence="3 4" key="1">
    <citation type="journal article" date="2011" name="J. Bacteriol.">
        <title>Complete genome sequence of Amycolicicoccus subflavus DQS3-9A1T, an actinomycete isolated from crude oil-polluted soil.</title>
        <authorList>
            <person name="Cai M."/>
            <person name="Chen W.M."/>
            <person name="Nie Y."/>
            <person name="Chi C.Q."/>
            <person name="Wang Y.N."/>
            <person name="Tang Y.Q."/>
            <person name="Li G.Y."/>
            <person name="Wu X.L."/>
        </authorList>
    </citation>
    <scope>NUCLEOTIDE SEQUENCE [LARGE SCALE GENOMIC DNA]</scope>
    <source>
        <strain evidence="4">DSM 45089 / DQS3-9A1</strain>
    </source>
</reference>
<dbReference type="KEGG" id="asd:AS9A_0415"/>
<dbReference type="AlphaFoldDB" id="F6EHS4"/>
<gene>
    <name evidence="3" type="ordered locus">AS9A_0415</name>
</gene>
<evidence type="ECO:0000313" key="3">
    <source>
        <dbReference type="EMBL" id="AEF38872.1"/>
    </source>
</evidence>
<dbReference type="GO" id="GO:0005576">
    <property type="term" value="C:extracellular region"/>
    <property type="evidence" value="ECO:0007669"/>
    <property type="project" value="TreeGrafter"/>
</dbReference>
<evidence type="ECO:0000259" key="2">
    <source>
        <dbReference type="Pfam" id="PF02470"/>
    </source>
</evidence>
<dbReference type="OrthoDB" id="4516955at2"/>
<dbReference type="eggNOG" id="COG1463">
    <property type="taxonomic scope" value="Bacteria"/>
</dbReference>
<keyword evidence="1" id="KW-1133">Transmembrane helix</keyword>
<dbReference type="Proteomes" id="UP000009235">
    <property type="component" value="Chromosome"/>
</dbReference>
<evidence type="ECO:0000313" key="4">
    <source>
        <dbReference type="Proteomes" id="UP000009235"/>
    </source>
</evidence>
<dbReference type="STRING" id="443218.AS9A_0415"/>
<dbReference type="InterPro" id="IPR003399">
    <property type="entry name" value="Mce/MlaD"/>
</dbReference>
<dbReference type="InterPro" id="IPR052336">
    <property type="entry name" value="MlaD_Phospholipid_Transporter"/>
</dbReference>
<dbReference type="InterPro" id="IPR005693">
    <property type="entry name" value="Mce"/>
</dbReference>
<dbReference type="PANTHER" id="PTHR33371:SF4">
    <property type="entry name" value="INTERMEMBRANE PHOSPHOLIPID TRANSPORT SYSTEM BINDING PROTEIN MLAD"/>
    <property type="match status" value="1"/>
</dbReference>
<keyword evidence="1" id="KW-0812">Transmembrane</keyword>
<dbReference type="RefSeq" id="WP_013805223.1">
    <property type="nucleotide sequence ID" value="NC_015564.1"/>
</dbReference>
<dbReference type="Pfam" id="PF02470">
    <property type="entry name" value="MlaD"/>
    <property type="match status" value="1"/>
</dbReference>
<protein>
    <submittedName>
        <fullName evidence="3">Virulence factor Mce family protein</fullName>
    </submittedName>
</protein>
<organism evidence="3 4">
    <name type="scientific">Hoyosella subflava (strain DSM 45089 / JCM 17490 / NBRC 109087 / DQS3-9A1)</name>
    <name type="common">Amycolicicoccus subflavus</name>
    <dbReference type="NCBI Taxonomy" id="443218"/>
    <lineage>
        <taxon>Bacteria</taxon>
        <taxon>Bacillati</taxon>
        <taxon>Actinomycetota</taxon>
        <taxon>Actinomycetes</taxon>
        <taxon>Mycobacteriales</taxon>
        <taxon>Hoyosellaceae</taxon>
        <taxon>Hoyosella</taxon>
    </lineage>
</organism>
<dbReference type="PANTHER" id="PTHR33371">
    <property type="entry name" value="INTERMEMBRANE PHOSPHOLIPID TRANSPORT SYSTEM BINDING PROTEIN MLAD-RELATED"/>
    <property type="match status" value="1"/>
</dbReference>
<sequence length="372" mass="39890">MTDTASVSGKVGRIIAIVLIVVLVALTVWVVFLRETSKTIVAEFQVATGLYVDNEVRLLGVDVGNIAELEPTERGVLVTMKVHPDVDLPENIGAFITNRTLVADRYVEIVLPPRGERVGEFPDGGVIPLERTDVPIDYDMLLTSAKDLAERLSDQEELGGVRETVERMGQAFEGIGPEANRAIEQFAGATRVLGDNADEIDELLEVFGNIARMISSRDAEIREFTTSLTALAAEAGRQDIDLGSMISRIRVMFDEADRVVTERGGELSDIIASTDVLANTLANSPSDLAEILDVLPLIGQNVDRAIVDNHMRIRLNISTDLQQLPGLAPLCGDLGAALCTGAGLTNPISIPPSASDPFGLGAILQNSVRGGR</sequence>
<dbReference type="NCBIfam" id="TIGR00996">
    <property type="entry name" value="Mtu_fam_mce"/>
    <property type="match status" value="1"/>
</dbReference>
<keyword evidence="4" id="KW-1185">Reference proteome</keyword>
<feature type="domain" description="Mce/MlaD" evidence="2">
    <location>
        <begin position="37"/>
        <end position="110"/>
    </location>
</feature>
<proteinExistence type="predicted"/>
<feature type="transmembrane region" description="Helical" evidence="1">
    <location>
        <begin position="12"/>
        <end position="32"/>
    </location>
</feature>
<dbReference type="EMBL" id="CP002786">
    <property type="protein sequence ID" value="AEF38872.1"/>
    <property type="molecule type" value="Genomic_DNA"/>
</dbReference>
<dbReference type="HOGENOM" id="CLU_044068_0_0_11"/>
<keyword evidence="1" id="KW-0472">Membrane</keyword>
<evidence type="ECO:0000256" key="1">
    <source>
        <dbReference type="SAM" id="Phobius"/>
    </source>
</evidence>
<name>F6EHS4_HOYSD</name>
<accession>F6EHS4</accession>